<dbReference type="Proteomes" id="UP001209229">
    <property type="component" value="Unassembled WGS sequence"/>
</dbReference>
<reference evidence="1" key="1">
    <citation type="submission" date="2022-10" db="EMBL/GenBank/DDBJ databases">
        <authorList>
            <person name="Yu W.X."/>
        </authorList>
    </citation>
    <scope>NUCLEOTIDE SEQUENCE</scope>
    <source>
        <strain evidence="1">AAT</strain>
    </source>
</reference>
<comment type="caution">
    <text evidence="1">The sequence shown here is derived from an EMBL/GenBank/DDBJ whole genome shotgun (WGS) entry which is preliminary data.</text>
</comment>
<evidence type="ECO:0000313" key="1">
    <source>
        <dbReference type="EMBL" id="MCW3785322.1"/>
    </source>
</evidence>
<evidence type="ECO:0008006" key="3">
    <source>
        <dbReference type="Google" id="ProtNLM"/>
    </source>
</evidence>
<dbReference type="Gene3D" id="2.40.160.10">
    <property type="entry name" value="Porin"/>
    <property type="match status" value="1"/>
</dbReference>
<keyword evidence="2" id="KW-1185">Reference proteome</keyword>
<dbReference type="SUPFAM" id="SSF56935">
    <property type="entry name" value="Porins"/>
    <property type="match status" value="1"/>
</dbReference>
<accession>A0AAE3M1V8</accession>
<name>A0AAE3M1V8_9BACT</name>
<protein>
    <recommendedName>
        <fullName evidence="3">Phosphate-selective porin O and P</fullName>
    </recommendedName>
</protein>
<sequence length="416" mass="47657">MKSYLKLFTYFFMFSLYTLNAYGQEKFTKYRFGGYGEILFQRMDYSADRYSNPSGAESEKRASITLPRIVFTFDYKFSDDLILGSEIEFEYGGTGSALELEYEEAGEYEMEVEKAGEVVLEQLHLTKIFNPYLRATIGHMIIPVGITNRQHESIMYFGTVRPESETSIIPLTWHETGIALHSNYKRWKASLYLVNGLDANGFSSAYWIRDAKQGIFENVKMTDPAFVYRVENKSIRNLRLSTSGYIGNSTGNTQKPEKMKDLDGRVTIFSGDLEYNNTKLIVRANAIYGDLSDSYEISTINKNVSKNIQYQRTNVAKNALAYGAECGYVFRTNKSGSKIIPFLIYEYYNSMEDTAGDMFADARFKRDIITAGFNYYLNPQVAFKADYSHRRIAMGNYNSENTIGLALVYTGWFLQK</sequence>
<evidence type="ECO:0000313" key="2">
    <source>
        <dbReference type="Proteomes" id="UP001209229"/>
    </source>
</evidence>
<dbReference type="RefSeq" id="WP_301188894.1">
    <property type="nucleotide sequence ID" value="NZ_JAPDPJ010000002.1"/>
</dbReference>
<dbReference type="AlphaFoldDB" id="A0AAE3M1V8"/>
<dbReference type="InterPro" id="IPR023614">
    <property type="entry name" value="Porin_dom_sf"/>
</dbReference>
<proteinExistence type="predicted"/>
<dbReference type="EMBL" id="JAPDPJ010000002">
    <property type="protein sequence ID" value="MCW3785322.1"/>
    <property type="molecule type" value="Genomic_DNA"/>
</dbReference>
<organism evidence="1 2">
    <name type="scientific">Plebeiibacterium sediminum</name>
    <dbReference type="NCBI Taxonomy" id="2992112"/>
    <lineage>
        <taxon>Bacteria</taxon>
        <taxon>Pseudomonadati</taxon>
        <taxon>Bacteroidota</taxon>
        <taxon>Bacteroidia</taxon>
        <taxon>Marinilabiliales</taxon>
        <taxon>Marinilabiliaceae</taxon>
        <taxon>Plebeiibacterium</taxon>
    </lineage>
</organism>
<gene>
    <name evidence="1" type="ORF">OM075_02530</name>
</gene>